<dbReference type="OrthoDB" id="5297106at2"/>
<proteinExistence type="predicted"/>
<dbReference type="InterPro" id="IPR010985">
    <property type="entry name" value="Ribbon_hlx_hlx"/>
</dbReference>
<dbReference type="GO" id="GO:0006355">
    <property type="term" value="P:regulation of DNA-templated transcription"/>
    <property type="evidence" value="ECO:0007669"/>
    <property type="project" value="InterPro"/>
</dbReference>
<dbReference type="AlphaFoldDB" id="A0A2P7BQF1"/>
<dbReference type="EMBL" id="PGGO01000008">
    <property type="protein sequence ID" value="PSH68662.1"/>
    <property type="molecule type" value="Genomic_DNA"/>
</dbReference>
<dbReference type="InterPro" id="IPR008651">
    <property type="entry name" value="Uncharacterised_HicB"/>
</dbReference>
<keyword evidence="2" id="KW-1185">Reference proteome</keyword>
<dbReference type="Pfam" id="PF05534">
    <property type="entry name" value="HicB"/>
    <property type="match status" value="1"/>
</dbReference>
<gene>
    <name evidence="1" type="ORF">CU102_12975</name>
</gene>
<dbReference type="SUPFAM" id="SSF47598">
    <property type="entry name" value="Ribbon-helix-helix"/>
    <property type="match status" value="1"/>
</dbReference>
<comment type="caution">
    <text evidence="1">The sequence shown here is derived from an EMBL/GenBank/DDBJ whole genome shotgun (WGS) entry which is preliminary data.</text>
</comment>
<accession>A0A2P7BQF1</accession>
<organism evidence="1 2">
    <name type="scientific">Phyllobacterium brassicacearum</name>
    <dbReference type="NCBI Taxonomy" id="314235"/>
    <lineage>
        <taxon>Bacteria</taxon>
        <taxon>Pseudomonadati</taxon>
        <taxon>Pseudomonadota</taxon>
        <taxon>Alphaproteobacteria</taxon>
        <taxon>Hyphomicrobiales</taxon>
        <taxon>Phyllobacteriaceae</taxon>
        <taxon>Phyllobacterium</taxon>
    </lineage>
</organism>
<dbReference type="Proteomes" id="UP000241444">
    <property type="component" value="Unassembled WGS sequence"/>
</dbReference>
<protein>
    <submittedName>
        <fullName evidence="1">Toxin-antitoxin system HicB family antitoxin</fullName>
    </submittedName>
</protein>
<evidence type="ECO:0000313" key="1">
    <source>
        <dbReference type="EMBL" id="PSH68662.1"/>
    </source>
</evidence>
<dbReference type="RefSeq" id="WP_106711516.1">
    <property type="nucleotide sequence ID" value="NZ_PGGO01000008.1"/>
</dbReference>
<reference evidence="2" key="1">
    <citation type="submission" date="2017-11" db="EMBL/GenBank/DDBJ databases">
        <authorList>
            <person name="Kuznetsova I."/>
            <person name="Sazanova A."/>
            <person name="Chirak E."/>
            <person name="Safronova V."/>
            <person name="Willems A."/>
        </authorList>
    </citation>
    <scope>NUCLEOTIDE SEQUENCE [LARGE SCALE GENOMIC DNA]</scope>
    <source>
        <strain evidence="2">STM 196</strain>
    </source>
</reference>
<evidence type="ECO:0000313" key="2">
    <source>
        <dbReference type="Proteomes" id="UP000241444"/>
    </source>
</evidence>
<dbReference type="SUPFAM" id="SSF143100">
    <property type="entry name" value="TTHA1013/TTHA0281-like"/>
    <property type="match status" value="1"/>
</dbReference>
<sequence length="109" mass="12266">MNVMHYKDYTARIEYDDEDEIFFGKIADIIDGVGFHADTVVDLKAAFHEAVDDYIETCAKIGKQPQKPYSGKMMFRVKPDVHRRAALAAERAGKSLNQWAEEALDKAAG</sequence>
<dbReference type="InterPro" id="IPR035069">
    <property type="entry name" value="TTHA1013/TTHA0281-like"/>
</dbReference>
<name>A0A2P7BQF1_9HYPH</name>